<dbReference type="EMBL" id="WQLA01000003">
    <property type="protein sequence ID" value="MVN91126.1"/>
    <property type="molecule type" value="Genomic_DNA"/>
</dbReference>
<evidence type="ECO:0000313" key="3">
    <source>
        <dbReference type="Proteomes" id="UP000434850"/>
    </source>
</evidence>
<gene>
    <name evidence="2" type="ORF">GO816_08335</name>
</gene>
<evidence type="ECO:0000313" key="2">
    <source>
        <dbReference type="EMBL" id="MVN91126.1"/>
    </source>
</evidence>
<evidence type="ECO:0000259" key="1">
    <source>
        <dbReference type="Pfam" id="PF19335"/>
    </source>
</evidence>
<proteinExistence type="predicted"/>
<comment type="caution">
    <text evidence="2">The sequence shown here is derived from an EMBL/GenBank/DDBJ whole genome shotgun (WGS) entry which is preliminary data.</text>
</comment>
<name>A0A6I4IC33_9SPHI</name>
<accession>A0A6I4IC33</accession>
<feature type="domain" description="Heavy metal binding" evidence="1">
    <location>
        <begin position="36"/>
        <end position="63"/>
    </location>
</feature>
<dbReference type="PROSITE" id="PS51257">
    <property type="entry name" value="PROKAR_LIPOPROTEIN"/>
    <property type="match status" value="1"/>
</dbReference>
<protein>
    <recommendedName>
        <fullName evidence="1">Heavy metal binding domain-containing protein</fullName>
    </recommendedName>
</protein>
<dbReference type="AlphaFoldDB" id="A0A6I4IC33"/>
<keyword evidence="3" id="KW-1185">Reference proteome</keyword>
<dbReference type="InterPro" id="IPR045800">
    <property type="entry name" value="HMBD"/>
</dbReference>
<organism evidence="2 3">
    <name type="scientific">Mucilaginibacter aquatilis</name>
    <dbReference type="NCBI Taxonomy" id="1517760"/>
    <lineage>
        <taxon>Bacteria</taxon>
        <taxon>Pseudomonadati</taxon>
        <taxon>Bacteroidota</taxon>
        <taxon>Sphingobacteriia</taxon>
        <taxon>Sphingobacteriales</taxon>
        <taxon>Sphingobacteriaceae</taxon>
        <taxon>Mucilaginibacter</taxon>
    </lineage>
</organism>
<dbReference type="RefSeq" id="WP_157541117.1">
    <property type="nucleotide sequence ID" value="NZ_WQLA01000003.1"/>
</dbReference>
<dbReference type="GO" id="GO:0046872">
    <property type="term" value="F:metal ion binding"/>
    <property type="evidence" value="ECO:0007669"/>
    <property type="project" value="InterPro"/>
</dbReference>
<dbReference type="Proteomes" id="UP000434850">
    <property type="component" value="Unassembled WGS sequence"/>
</dbReference>
<dbReference type="Pfam" id="PF19335">
    <property type="entry name" value="HMBD"/>
    <property type="match status" value="1"/>
</dbReference>
<reference evidence="2 3" key="1">
    <citation type="submission" date="2019-12" db="EMBL/GenBank/DDBJ databases">
        <title>Mucilaginibacter sp. HME9299 genome sequencing and assembly.</title>
        <authorList>
            <person name="Kang H."/>
            <person name="Kim H."/>
            <person name="Joh K."/>
        </authorList>
    </citation>
    <scope>NUCLEOTIDE SEQUENCE [LARGE SCALE GENOMIC DNA]</scope>
    <source>
        <strain evidence="2 3">HME9299</strain>
    </source>
</reference>
<sequence>MKKIMIVCIMAAFAACKQPAQKQDKTPIENSADKTVYTCPMHPEVAELKPGTCPKCGMDLVAKED</sequence>
<dbReference type="OrthoDB" id="894336at2"/>